<name>A0A7E4ZWD9_PANRE</name>
<keyword evidence="2" id="KW-1185">Reference proteome</keyword>
<protein>
    <submittedName>
        <fullName evidence="3">Uncharacterized protein</fullName>
    </submittedName>
</protein>
<evidence type="ECO:0000256" key="1">
    <source>
        <dbReference type="SAM" id="MobiDB-lite"/>
    </source>
</evidence>
<dbReference type="WBParaSite" id="Pan_g21294.t1">
    <property type="protein sequence ID" value="Pan_g21294.t1"/>
    <property type="gene ID" value="Pan_g21294"/>
</dbReference>
<dbReference type="AlphaFoldDB" id="A0A7E4ZWD9"/>
<evidence type="ECO:0000313" key="3">
    <source>
        <dbReference type="WBParaSite" id="Pan_g21294.t1"/>
    </source>
</evidence>
<reference evidence="3" key="2">
    <citation type="submission" date="2020-10" db="UniProtKB">
        <authorList>
            <consortium name="WormBaseParasite"/>
        </authorList>
    </citation>
    <scope>IDENTIFICATION</scope>
</reference>
<organism evidence="2 3">
    <name type="scientific">Panagrellus redivivus</name>
    <name type="common">Microworm</name>
    <dbReference type="NCBI Taxonomy" id="6233"/>
    <lineage>
        <taxon>Eukaryota</taxon>
        <taxon>Metazoa</taxon>
        <taxon>Ecdysozoa</taxon>
        <taxon>Nematoda</taxon>
        <taxon>Chromadorea</taxon>
        <taxon>Rhabditida</taxon>
        <taxon>Tylenchina</taxon>
        <taxon>Panagrolaimomorpha</taxon>
        <taxon>Panagrolaimoidea</taxon>
        <taxon>Panagrolaimidae</taxon>
        <taxon>Panagrellus</taxon>
    </lineage>
</organism>
<accession>A0A7E4ZWD9</accession>
<sequence>MRLRGGAGVRTEATATVSQTEQNRELTRGRANVPMPSGSVEAEEWEVNMYRDGHVSIRVPQRENDFAFLVKVRRRLGGGDHPEGWAGLGCRGHSWHSSPKKNRLPRPSVGIAECLYFEEKKSFGQRIYCFLSVYGRLAGFPKPFL</sequence>
<reference evidence="2" key="1">
    <citation type="journal article" date="2013" name="Genetics">
        <title>The draft genome and transcriptome of Panagrellus redivivus are shaped by the harsh demands of a free-living lifestyle.</title>
        <authorList>
            <person name="Srinivasan J."/>
            <person name="Dillman A.R."/>
            <person name="Macchietto M.G."/>
            <person name="Heikkinen L."/>
            <person name="Lakso M."/>
            <person name="Fracchia K.M."/>
            <person name="Antoshechkin I."/>
            <person name="Mortazavi A."/>
            <person name="Wong G."/>
            <person name="Sternberg P.W."/>
        </authorList>
    </citation>
    <scope>NUCLEOTIDE SEQUENCE [LARGE SCALE GENOMIC DNA]</scope>
    <source>
        <strain evidence="2">MT8872</strain>
    </source>
</reference>
<proteinExistence type="predicted"/>
<dbReference type="Proteomes" id="UP000492821">
    <property type="component" value="Unassembled WGS sequence"/>
</dbReference>
<evidence type="ECO:0000313" key="2">
    <source>
        <dbReference type="Proteomes" id="UP000492821"/>
    </source>
</evidence>
<feature type="region of interest" description="Disordered" evidence="1">
    <location>
        <begin position="1"/>
        <end position="37"/>
    </location>
</feature>